<dbReference type="PANTHER" id="PTHR32114">
    <property type="entry name" value="ABC TRANSPORTER ABCH.3"/>
    <property type="match status" value="1"/>
</dbReference>
<dbReference type="SUPFAM" id="SSF52540">
    <property type="entry name" value="P-loop containing nucleoside triphosphate hydrolases"/>
    <property type="match status" value="2"/>
</dbReference>
<dbReference type="GO" id="GO:0016887">
    <property type="term" value="F:ATP hydrolysis activity"/>
    <property type="evidence" value="ECO:0007669"/>
    <property type="project" value="InterPro"/>
</dbReference>
<dbReference type="STRING" id="61635.BN85300230"/>
<evidence type="ECO:0000259" key="5">
    <source>
        <dbReference type="Pfam" id="PF13476"/>
    </source>
</evidence>
<keyword evidence="6" id="KW-0378">Hydrolase</keyword>
<dbReference type="EMBL" id="FO681348">
    <property type="protein sequence ID" value="CCV65044.1"/>
    <property type="molecule type" value="Genomic_DNA"/>
</dbReference>
<dbReference type="RefSeq" id="WP_030003918.1">
    <property type="nucleotide sequence ID" value="NC_022549.1"/>
</dbReference>
<gene>
    <name evidence="6" type="primary">sbcC</name>
    <name evidence="6" type="ORF">BN85300230</name>
</gene>
<dbReference type="Gene3D" id="3.40.50.300">
    <property type="entry name" value="P-loop containing nucleotide triphosphate hydrolases"/>
    <property type="match status" value="2"/>
</dbReference>
<protein>
    <recommendedName>
        <fullName evidence="3">Nuclease SbcCD subunit C</fullName>
    </recommendedName>
</protein>
<proteinExistence type="inferred from homology"/>
<accession>U4KSI5</accession>
<evidence type="ECO:0000256" key="2">
    <source>
        <dbReference type="ARBA" id="ARBA00011322"/>
    </source>
</evidence>
<evidence type="ECO:0000256" key="1">
    <source>
        <dbReference type="ARBA" id="ARBA00006930"/>
    </source>
</evidence>
<sequence>MRIKQLDIQAFGPFGGFESIDFKQINKKQLFLITGNTGAGKTTIFDSVCFALYGKTSGSQRNEPENLRSHFAIEELDTYVRLIFEVNKETYEIKRYPKQQRYSKRTKGYVSKNQTIEFKSLNQPTGILTKIQEVDQKILEVIGLTYEQFRQIVMLPQGEFQKLLTSKSDDKTEIFRKIFQTESFEEFQNRLFEKRNNAFKQIEKDINQLELIKKQLSSSSEPLSLLLDNEAVSYEDMIKELDSYLQKQQVALQIKKDALKEEEVLLNQARQSYQYNEQQNKYLDEQATLKQQKHSLESQSQFIESLKIELDQYEQTRAHVITYQDYVNSNEEINRLNIMVEALHKQLSEAKQAFLQAEEAQKAVTTLEKERDNQRNIESDLKRELQKLKDLKNDEAEFTRFNDELEQLEKQSLELNKDVALKKKSQQALEETIKTSELKIKQIGPLYQTIETETNEQKKLEELSQIYDTYIKEKESYSQLLSKLDIEDKTFKETRTIYETTKQAYHHSLVDVLRKELVDNEPCPVCGSTNHPQKALTKERSFPTKEEVMKAESIYLESLKQKERLETSLNEKRDVILALELKLPNEKESISNDLEIKKAHVNKIKQEITNLEHLRETIENQNRAVKSLLNQIESINHSVHQNELLKAKSQEKIRKQNELILKYQNELKNKDDQMVVLELNTIDEQIKQIEQTIKTLNEDHRKKELIYKEVELNLSNTKKRAEEQQTKNKQSKRVLDSFLERKQMSLETFKQILSTKDIKEKQQKVNEYTKKEIELQTSLNKLMSLITIDQKVDLETLKESLFSLEQSFKHNQVAIQNEGFYLEETAKRVVEFKTTYDSYIAYGKTFERIKRLSDLSRGLTYNKVSFERYVLSYFFDQILRKANLKLAFMTSNRYYLKRKEDKSRGNQTSGLDLQIYDRNTTRVRDVETLSGGETFKASLCLALGLAEVIKETSGGIEMDTMFIDEGFGTLDQESLDQAIDVLMNLNEEGRIVGLISHVGDLKSVIETQIEIEVSKTGSTIRKED</sequence>
<comment type="subunit">
    <text evidence="2">Heterodimer of SbcC and SbcD.</text>
</comment>
<evidence type="ECO:0000256" key="3">
    <source>
        <dbReference type="ARBA" id="ARBA00013368"/>
    </source>
</evidence>
<dbReference type="GO" id="GO:0004527">
    <property type="term" value="F:exonuclease activity"/>
    <property type="evidence" value="ECO:0007669"/>
    <property type="project" value="UniProtKB-KW"/>
</dbReference>
<name>U4KSI5_9MOLU</name>
<dbReference type="HOGENOM" id="CLU_004785_2_1_14"/>
<keyword evidence="7" id="KW-1185">Reference proteome</keyword>
<keyword evidence="4" id="KW-0175">Coiled coil</keyword>
<evidence type="ECO:0000313" key="6">
    <source>
        <dbReference type="EMBL" id="CCV65044.1"/>
    </source>
</evidence>
<dbReference type="OrthoDB" id="9795626at2"/>
<feature type="coiled-coil region" evidence="4">
    <location>
        <begin position="562"/>
        <end position="734"/>
    </location>
</feature>
<dbReference type="PANTHER" id="PTHR32114:SF2">
    <property type="entry name" value="ABC TRANSPORTER ABCH.3"/>
    <property type="match status" value="1"/>
</dbReference>
<reference evidence="6 7" key="1">
    <citation type="journal article" date="2013" name="J. Mol. Microbiol. Biotechnol.">
        <title>Analysis of the Complete Genomes of Acholeplasma brassicae , A. palmae and A. laidlawii and Their Comparison to the Obligate Parasites from ' Candidatus Phytoplasma'.</title>
        <authorList>
            <person name="Kube M."/>
            <person name="Siewert C."/>
            <person name="Migdoll A.M."/>
            <person name="Duduk B."/>
            <person name="Holz S."/>
            <person name="Rabus R."/>
            <person name="Seemuller E."/>
            <person name="Mitrovic J."/>
            <person name="Muller I."/>
            <person name="Buttner C."/>
            <person name="Reinhardt R."/>
        </authorList>
    </citation>
    <scope>NUCLEOTIDE SEQUENCE [LARGE SCALE GENOMIC DNA]</scope>
    <source>
        <strain evidence="7">0502</strain>
    </source>
</reference>
<dbReference type="Pfam" id="PF13558">
    <property type="entry name" value="SbcC_Walker_B"/>
    <property type="match status" value="1"/>
</dbReference>
<feature type="domain" description="Rad50/SbcC-type AAA" evidence="5">
    <location>
        <begin position="5"/>
        <end position="210"/>
    </location>
</feature>
<dbReference type="KEGG" id="abra:BN85300230"/>
<feature type="coiled-coil region" evidence="4">
    <location>
        <begin position="296"/>
        <end position="425"/>
    </location>
</feature>
<dbReference type="InterPro" id="IPR038729">
    <property type="entry name" value="Rad50/SbcC_AAA"/>
</dbReference>
<evidence type="ECO:0000256" key="4">
    <source>
        <dbReference type="SAM" id="Coils"/>
    </source>
</evidence>
<keyword evidence="6" id="KW-0540">Nuclease</keyword>
<dbReference type="Proteomes" id="UP000032737">
    <property type="component" value="Chromosome"/>
</dbReference>
<comment type="similarity">
    <text evidence="1">Belongs to the SMC family. SbcC subfamily.</text>
</comment>
<evidence type="ECO:0000313" key="7">
    <source>
        <dbReference type="Proteomes" id="UP000032737"/>
    </source>
</evidence>
<dbReference type="Pfam" id="PF13476">
    <property type="entry name" value="AAA_23"/>
    <property type="match status" value="1"/>
</dbReference>
<organism evidence="6 7">
    <name type="scientific">Acholeplasma brassicae</name>
    <dbReference type="NCBI Taxonomy" id="61635"/>
    <lineage>
        <taxon>Bacteria</taxon>
        <taxon>Bacillati</taxon>
        <taxon>Mycoplasmatota</taxon>
        <taxon>Mollicutes</taxon>
        <taxon>Acholeplasmatales</taxon>
        <taxon>Acholeplasmataceae</taxon>
        <taxon>Acholeplasma</taxon>
    </lineage>
</organism>
<dbReference type="AlphaFoldDB" id="U4KSI5"/>
<keyword evidence="6" id="KW-0269">Exonuclease</keyword>
<dbReference type="InterPro" id="IPR027417">
    <property type="entry name" value="P-loop_NTPase"/>
</dbReference>
<dbReference type="GO" id="GO:0006302">
    <property type="term" value="P:double-strand break repair"/>
    <property type="evidence" value="ECO:0007669"/>
    <property type="project" value="InterPro"/>
</dbReference>